<dbReference type="InterPro" id="IPR037069">
    <property type="entry name" value="AcylCoA_DH/ox_N_sf"/>
</dbReference>
<dbReference type="Gene3D" id="2.40.110.10">
    <property type="entry name" value="Butyryl-CoA Dehydrogenase, subunit A, domain 2"/>
    <property type="match status" value="1"/>
</dbReference>
<dbReference type="SUPFAM" id="SSF56645">
    <property type="entry name" value="Acyl-CoA dehydrogenase NM domain-like"/>
    <property type="match status" value="1"/>
</dbReference>
<dbReference type="InterPro" id="IPR036250">
    <property type="entry name" value="AcylCo_DH-like_C"/>
</dbReference>
<proteinExistence type="inferred from homology"/>
<evidence type="ECO:0000313" key="9">
    <source>
        <dbReference type="EMBL" id="GAA0443190.1"/>
    </source>
</evidence>
<dbReference type="SUPFAM" id="SSF47203">
    <property type="entry name" value="Acyl-CoA dehydrogenase C-terminal domain-like"/>
    <property type="match status" value="1"/>
</dbReference>
<dbReference type="RefSeq" id="WP_346092461.1">
    <property type="nucleotide sequence ID" value="NZ_BAAABY010000003.1"/>
</dbReference>
<evidence type="ECO:0000256" key="6">
    <source>
        <dbReference type="SAM" id="MobiDB-lite"/>
    </source>
</evidence>
<evidence type="ECO:0000259" key="7">
    <source>
        <dbReference type="Pfam" id="PF00441"/>
    </source>
</evidence>
<dbReference type="InterPro" id="IPR009100">
    <property type="entry name" value="AcylCoA_DH/oxidase_NM_dom_sf"/>
</dbReference>
<evidence type="ECO:0000256" key="2">
    <source>
        <dbReference type="ARBA" id="ARBA00009347"/>
    </source>
</evidence>
<dbReference type="Gene3D" id="1.20.140.10">
    <property type="entry name" value="Butyryl-CoA Dehydrogenase, subunit A, domain 3"/>
    <property type="match status" value="1"/>
</dbReference>
<sequence length="403" mass="40451">MDAAFTEEQDEDRRRALRALLRDHHGPDGPGAAGEGPRGHDEGLWRTLAGRLGVPGLALPAAYGGAGRGAAALALVCEEAGRVLLPAPLLPTAALAAPLLLALGSEAQRSELLPAFAAGELTGTLAVPGARLATALALTGPNTGDWAGGGRAGGIQARADGRGAWRLYGEADQVLHGYGADLLLVAARAGAYARGRTLLFVVRAGVPGLRRTRYAALDETRPQGGLELRDVPAALLGDDESGAAVPAALAAAGATAAVALAAEAVGAADAALAGAAAHVRGRPDRAQGGSLAVRHRLVDLYAAVCSARATVYSAAREADNGRGAPGECGLAPAQALEALRAVAGEAVQVRAGGGSLGERAAQRYARRAAGDELLFGPAHRLRTHAAEVSGLFAAHRTGEAVPA</sequence>
<dbReference type="Gene3D" id="1.10.540.10">
    <property type="entry name" value="Acyl-CoA dehydrogenase/oxidase, N-terminal domain"/>
    <property type="match status" value="1"/>
</dbReference>
<evidence type="ECO:0000259" key="8">
    <source>
        <dbReference type="Pfam" id="PF02771"/>
    </source>
</evidence>
<evidence type="ECO:0008006" key="11">
    <source>
        <dbReference type="Google" id="ProtNLM"/>
    </source>
</evidence>
<evidence type="ECO:0000256" key="3">
    <source>
        <dbReference type="ARBA" id="ARBA00022630"/>
    </source>
</evidence>
<dbReference type="PANTHER" id="PTHR43884:SF20">
    <property type="entry name" value="ACYL-COA DEHYDROGENASE FADE28"/>
    <property type="match status" value="1"/>
</dbReference>
<keyword evidence="4" id="KW-0274">FAD</keyword>
<reference evidence="9 10" key="1">
    <citation type="journal article" date="2019" name="Int. J. Syst. Evol. Microbiol.">
        <title>The Global Catalogue of Microorganisms (GCM) 10K type strain sequencing project: providing services to taxonomists for standard genome sequencing and annotation.</title>
        <authorList>
            <consortium name="The Broad Institute Genomics Platform"/>
            <consortium name="The Broad Institute Genome Sequencing Center for Infectious Disease"/>
            <person name="Wu L."/>
            <person name="Ma J."/>
        </authorList>
    </citation>
    <scope>NUCLEOTIDE SEQUENCE [LARGE SCALE GENOMIC DNA]</scope>
    <source>
        <strain evidence="9 10">JCM 4805</strain>
    </source>
</reference>
<name>A0ABN0ZCD3_9ACTN</name>
<dbReference type="PANTHER" id="PTHR43884">
    <property type="entry name" value="ACYL-COA DEHYDROGENASE"/>
    <property type="match status" value="1"/>
</dbReference>
<protein>
    <recommendedName>
        <fullName evidence="11">Acyl-CoA dehydrogenase</fullName>
    </recommendedName>
</protein>
<comment type="similarity">
    <text evidence="2">Belongs to the acyl-CoA dehydrogenase family.</text>
</comment>
<evidence type="ECO:0000256" key="5">
    <source>
        <dbReference type="ARBA" id="ARBA00023002"/>
    </source>
</evidence>
<accession>A0ABN0ZCD3</accession>
<evidence type="ECO:0000256" key="1">
    <source>
        <dbReference type="ARBA" id="ARBA00001974"/>
    </source>
</evidence>
<dbReference type="InterPro" id="IPR013786">
    <property type="entry name" value="AcylCoA_DH/ox_N"/>
</dbReference>
<dbReference type="Pfam" id="PF02771">
    <property type="entry name" value="Acyl-CoA_dh_N"/>
    <property type="match status" value="1"/>
</dbReference>
<evidence type="ECO:0000256" key="4">
    <source>
        <dbReference type="ARBA" id="ARBA00022827"/>
    </source>
</evidence>
<gene>
    <name evidence="9" type="ORF">GCM10010361_03910</name>
</gene>
<dbReference type="Proteomes" id="UP001500909">
    <property type="component" value="Unassembled WGS sequence"/>
</dbReference>
<keyword evidence="5" id="KW-0560">Oxidoreductase</keyword>
<feature type="domain" description="Acyl-CoA dehydrogenase/oxidase C-terminal" evidence="7">
    <location>
        <begin position="258"/>
        <end position="387"/>
    </location>
</feature>
<dbReference type="InterPro" id="IPR046373">
    <property type="entry name" value="Acyl-CoA_Oxase/DH_mid-dom_sf"/>
</dbReference>
<dbReference type="InterPro" id="IPR009075">
    <property type="entry name" value="AcylCo_DH/oxidase_C"/>
</dbReference>
<feature type="region of interest" description="Disordered" evidence="6">
    <location>
        <begin position="22"/>
        <end position="42"/>
    </location>
</feature>
<feature type="domain" description="Acyl-CoA dehydrogenase/oxidase N-terminal" evidence="8">
    <location>
        <begin position="13"/>
        <end position="120"/>
    </location>
</feature>
<organism evidence="9 10">
    <name type="scientific">Streptomyces olivaceiscleroticus</name>
    <dbReference type="NCBI Taxonomy" id="68245"/>
    <lineage>
        <taxon>Bacteria</taxon>
        <taxon>Bacillati</taxon>
        <taxon>Actinomycetota</taxon>
        <taxon>Actinomycetes</taxon>
        <taxon>Kitasatosporales</taxon>
        <taxon>Streptomycetaceae</taxon>
        <taxon>Streptomyces</taxon>
    </lineage>
</organism>
<keyword evidence="10" id="KW-1185">Reference proteome</keyword>
<dbReference type="Pfam" id="PF00441">
    <property type="entry name" value="Acyl-CoA_dh_1"/>
    <property type="match status" value="1"/>
</dbReference>
<dbReference type="EMBL" id="BAAABY010000003">
    <property type="protein sequence ID" value="GAA0443190.1"/>
    <property type="molecule type" value="Genomic_DNA"/>
</dbReference>
<evidence type="ECO:0000313" key="10">
    <source>
        <dbReference type="Proteomes" id="UP001500909"/>
    </source>
</evidence>
<keyword evidence="3" id="KW-0285">Flavoprotein</keyword>
<comment type="cofactor">
    <cofactor evidence="1">
        <name>FAD</name>
        <dbReference type="ChEBI" id="CHEBI:57692"/>
    </cofactor>
</comment>
<comment type="caution">
    <text evidence="9">The sequence shown here is derived from an EMBL/GenBank/DDBJ whole genome shotgun (WGS) entry which is preliminary data.</text>
</comment>